<feature type="compositionally biased region" description="Basic and acidic residues" evidence="1">
    <location>
        <begin position="196"/>
        <end position="206"/>
    </location>
</feature>
<gene>
    <name evidence="2" type="ORF">G7Z17_g12237</name>
</gene>
<reference evidence="2" key="1">
    <citation type="submission" date="2020-03" db="EMBL/GenBank/DDBJ databases">
        <title>Draft Genome Sequence of Cylindrodendrum hubeiense.</title>
        <authorList>
            <person name="Buettner E."/>
            <person name="Kellner H."/>
        </authorList>
    </citation>
    <scope>NUCLEOTIDE SEQUENCE</scope>
    <source>
        <strain evidence="2">IHI 201604</strain>
    </source>
</reference>
<comment type="caution">
    <text evidence="2">The sequence shown here is derived from an EMBL/GenBank/DDBJ whole genome shotgun (WGS) entry which is preliminary data.</text>
</comment>
<keyword evidence="3" id="KW-1185">Reference proteome</keyword>
<dbReference type="Proteomes" id="UP000722485">
    <property type="component" value="Unassembled WGS sequence"/>
</dbReference>
<evidence type="ECO:0000313" key="3">
    <source>
        <dbReference type="Proteomes" id="UP000722485"/>
    </source>
</evidence>
<evidence type="ECO:0000256" key="1">
    <source>
        <dbReference type="SAM" id="MobiDB-lite"/>
    </source>
</evidence>
<organism evidence="2 3">
    <name type="scientific">Cylindrodendrum hubeiense</name>
    <dbReference type="NCBI Taxonomy" id="595255"/>
    <lineage>
        <taxon>Eukaryota</taxon>
        <taxon>Fungi</taxon>
        <taxon>Dikarya</taxon>
        <taxon>Ascomycota</taxon>
        <taxon>Pezizomycotina</taxon>
        <taxon>Sordariomycetes</taxon>
        <taxon>Hypocreomycetidae</taxon>
        <taxon>Hypocreales</taxon>
        <taxon>Nectriaceae</taxon>
        <taxon>Cylindrodendrum</taxon>
    </lineage>
</organism>
<feature type="region of interest" description="Disordered" evidence="1">
    <location>
        <begin position="196"/>
        <end position="220"/>
    </location>
</feature>
<name>A0A9P5GUF5_9HYPO</name>
<dbReference type="AlphaFoldDB" id="A0A9P5GUF5"/>
<protein>
    <submittedName>
        <fullName evidence="2">Uncharacterized protein</fullName>
    </submittedName>
</protein>
<dbReference type="OrthoDB" id="5430717at2759"/>
<dbReference type="EMBL" id="JAANBB010000530">
    <property type="protein sequence ID" value="KAF7540238.1"/>
    <property type="molecule type" value="Genomic_DNA"/>
</dbReference>
<accession>A0A9P5GUF5</accession>
<proteinExistence type="predicted"/>
<evidence type="ECO:0000313" key="2">
    <source>
        <dbReference type="EMBL" id="KAF7540238.1"/>
    </source>
</evidence>
<sequence>MADSGWLRFLGGTRSRTSRTLASPRSEPALRLLHQSSQSADDHGAQRKGISRLSSWHGLVRATSVAAEMNDEPAKEDGMAWHNPSVDQMAEALRVVMMTKSVLEPLSTEYYSHIMHVIEGYSLVKERTAAVEKELAETRALQQEEYEDYRAKQEDWMILEARYKAEVKRLELVIHRTSDTGLEAVALARSGSLLRTEKHNSAKSEGENSTFDKLAAPSPY</sequence>